<feature type="compositionally biased region" description="Polar residues" evidence="6">
    <location>
        <begin position="1"/>
        <end position="20"/>
    </location>
</feature>
<feature type="region of interest" description="Disordered" evidence="6">
    <location>
        <begin position="303"/>
        <end position="341"/>
    </location>
</feature>
<evidence type="ECO:0000256" key="6">
    <source>
        <dbReference type="SAM" id="MobiDB-lite"/>
    </source>
</evidence>
<evidence type="ECO:0000256" key="2">
    <source>
        <dbReference type="ARBA" id="ARBA00022490"/>
    </source>
</evidence>
<feature type="non-terminal residue" evidence="7">
    <location>
        <position position="1"/>
    </location>
</feature>
<evidence type="ECO:0000256" key="5">
    <source>
        <dbReference type="ARBA" id="ARBA00023242"/>
    </source>
</evidence>
<protein>
    <recommendedName>
        <fullName evidence="9">VWFA domain-containing protein</fullName>
    </recommendedName>
</protein>
<keyword evidence="4" id="KW-0234">DNA repair</keyword>
<dbReference type="GO" id="GO:0070531">
    <property type="term" value="C:BRCA1-A complex"/>
    <property type="evidence" value="ECO:0007669"/>
    <property type="project" value="InterPro"/>
</dbReference>
<dbReference type="PANTHER" id="PTHR15660">
    <property type="entry name" value="BRISC AND BRCA1-A COMPLEX MEMBER 1"/>
    <property type="match status" value="1"/>
</dbReference>
<comment type="subcellular location">
    <subcellularLocation>
        <location evidence="1">Nucleus</location>
    </subcellularLocation>
</comment>
<feature type="compositionally biased region" description="Polar residues" evidence="6">
    <location>
        <begin position="331"/>
        <end position="341"/>
    </location>
</feature>
<accession>A0A267FLE4</accession>
<evidence type="ECO:0008006" key="9">
    <source>
        <dbReference type="Google" id="ProtNLM"/>
    </source>
</evidence>
<keyword evidence="8" id="KW-1185">Reference proteome</keyword>
<reference evidence="7 8" key="1">
    <citation type="submission" date="2017-06" db="EMBL/GenBank/DDBJ databases">
        <title>A platform for efficient transgenesis in Macrostomum lignano, a flatworm model organism for stem cell research.</title>
        <authorList>
            <person name="Berezikov E."/>
        </authorList>
    </citation>
    <scope>NUCLEOTIDE SEQUENCE [LARGE SCALE GENOMIC DNA]</scope>
    <source>
        <strain evidence="7">DV1</strain>
        <tissue evidence="7">Whole organism</tissue>
    </source>
</reference>
<dbReference type="OrthoDB" id="547311at2759"/>
<proteinExistence type="predicted"/>
<evidence type="ECO:0000313" key="8">
    <source>
        <dbReference type="Proteomes" id="UP000215902"/>
    </source>
</evidence>
<keyword evidence="2" id="KW-0963">Cytoplasm</keyword>
<dbReference type="Proteomes" id="UP000215902">
    <property type="component" value="Unassembled WGS sequence"/>
</dbReference>
<dbReference type="STRING" id="282301.A0A267FLE4"/>
<evidence type="ECO:0000313" key="7">
    <source>
        <dbReference type="EMBL" id="PAA73937.1"/>
    </source>
</evidence>
<dbReference type="EMBL" id="NIVC01000985">
    <property type="protein sequence ID" value="PAA73937.1"/>
    <property type="molecule type" value="Genomic_DNA"/>
</dbReference>
<dbReference type="PANTHER" id="PTHR15660:SF1">
    <property type="entry name" value="BRISC AND BRCA1-A COMPLEX MEMBER 1"/>
    <property type="match status" value="1"/>
</dbReference>
<evidence type="ECO:0000256" key="3">
    <source>
        <dbReference type="ARBA" id="ARBA00022763"/>
    </source>
</evidence>
<organism evidence="7 8">
    <name type="scientific">Macrostomum lignano</name>
    <dbReference type="NCBI Taxonomy" id="282301"/>
    <lineage>
        <taxon>Eukaryota</taxon>
        <taxon>Metazoa</taxon>
        <taxon>Spiralia</taxon>
        <taxon>Lophotrochozoa</taxon>
        <taxon>Platyhelminthes</taxon>
        <taxon>Rhabditophora</taxon>
        <taxon>Macrostomorpha</taxon>
        <taxon>Macrostomida</taxon>
        <taxon>Macrostomidae</taxon>
        <taxon>Macrostomum</taxon>
    </lineage>
</organism>
<dbReference type="GO" id="GO:0006302">
    <property type="term" value="P:double-strand break repair"/>
    <property type="evidence" value="ECO:0007669"/>
    <property type="project" value="TreeGrafter"/>
</dbReference>
<dbReference type="AlphaFoldDB" id="A0A267FLE4"/>
<feature type="region of interest" description="Disordered" evidence="6">
    <location>
        <begin position="1"/>
        <end position="66"/>
    </location>
</feature>
<keyword evidence="3" id="KW-0227">DNA damage</keyword>
<dbReference type="GO" id="GO:0016604">
    <property type="term" value="C:nuclear body"/>
    <property type="evidence" value="ECO:0007669"/>
    <property type="project" value="TreeGrafter"/>
</dbReference>
<name>A0A267FLE4_9PLAT</name>
<dbReference type="GO" id="GO:0007095">
    <property type="term" value="P:mitotic G2 DNA damage checkpoint signaling"/>
    <property type="evidence" value="ECO:0007669"/>
    <property type="project" value="TreeGrafter"/>
</dbReference>
<gene>
    <name evidence="7" type="ORF">BOX15_Mlig028105g2</name>
</gene>
<keyword evidence="5" id="KW-0539">Nucleus</keyword>
<dbReference type="InterPro" id="IPR026126">
    <property type="entry name" value="BABAM1"/>
</dbReference>
<dbReference type="CDD" id="cd21502">
    <property type="entry name" value="vWA_BABAM1"/>
    <property type="match status" value="1"/>
</dbReference>
<sequence length="341" mass="37735">SRSSSSGMSEPKPDQQQQPVEPSAPPATASNQDNEKPQQQQQHPPPRSNTPVDYQSLLDSKPTFDSRNRQLGLASKSNRPERLALCVDTSPEFAVKTFRMRNGETVSLLDLTLKCFHLLAQNKLRLGGKHQVSLVGMRGNRISVLEPFTDDAAKLAKAAASQGLRDLLQQPAGDEADFSLDCLLEYARGQLCPNRLLVDNSSPSSSGSQPSLLRIVLLCCRSKSPPHISKRLLEPLLAEPDLFFDILYVHEPPAEDNRAEEIFKRLCCLESEHSRSYIHEVLNNPTAFFNQAATFLAHPLQRPPQSDANYRLQRPPPTPPQEPVAGLLPTATLSQQPDNTD</sequence>
<dbReference type="GO" id="GO:0070552">
    <property type="term" value="C:BRISC complex"/>
    <property type="evidence" value="ECO:0007669"/>
    <property type="project" value="InterPro"/>
</dbReference>
<comment type="caution">
    <text evidence="7">The sequence shown here is derived from an EMBL/GenBank/DDBJ whole genome shotgun (WGS) entry which is preliminary data.</text>
</comment>
<evidence type="ECO:0000256" key="1">
    <source>
        <dbReference type="ARBA" id="ARBA00004123"/>
    </source>
</evidence>
<evidence type="ECO:0000256" key="4">
    <source>
        <dbReference type="ARBA" id="ARBA00023204"/>
    </source>
</evidence>
<dbReference type="GO" id="GO:0045739">
    <property type="term" value="P:positive regulation of DNA repair"/>
    <property type="evidence" value="ECO:0007669"/>
    <property type="project" value="InterPro"/>
</dbReference>